<evidence type="ECO:0000259" key="1">
    <source>
        <dbReference type="Pfam" id="PF08461"/>
    </source>
</evidence>
<accession>A0A2H4Q3H9</accession>
<proteinExistence type="predicted"/>
<accession>A0A1H6TM80</accession>
<evidence type="ECO:0000313" key="2">
    <source>
        <dbReference type="EMBL" id="SEI81168.1"/>
    </source>
</evidence>
<dbReference type="InterPro" id="IPR036390">
    <property type="entry name" value="WH_DNA-bd_sf"/>
</dbReference>
<name>A0A1H6TM80_9EURY</name>
<dbReference type="AlphaFoldDB" id="A0A1H6TM80"/>
<feature type="domain" description="Ribonuclease R winged-helix" evidence="1">
    <location>
        <begin position="17"/>
        <end position="63"/>
    </location>
</feature>
<dbReference type="RefSeq" id="WP_089671992.1">
    <property type="nucleotide sequence ID" value="NZ_CP024845.1"/>
</dbReference>
<organism evidence="2 3">
    <name type="scientific">Halohasta litchfieldiae</name>
    <dbReference type="NCBI Taxonomy" id="1073996"/>
    <lineage>
        <taxon>Archaea</taxon>
        <taxon>Methanobacteriati</taxon>
        <taxon>Methanobacteriota</taxon>
        <taxon>Stenosarchaea group</taxon>
        <taxon>Halobacteria</taxon>
        <taxon>Halobacteriales</taxon>
        <taxon>Haloferacaceae</taxon>
        <taxon>Halohasta</taxon>
    </lineage>
</organism>
<evidence type="ECO:0000313" key="3">
    <source>
        <dbReference type="Proteomes" id="UP000198888"/>
    </source>
</evidence>
<dbReference type="Proteomes" id="UP000198888">
    <property type="component" value="Unassembled WGS sequence"/>
</dbReference>
<dbReference type="EMBL" id="FNYR01000008">
    <property type="protein sequence ID" value="SEI81168.1"/>
    <property type="molecule type" value="Genomic_DNA"/>
</dbReference>
<dbReference type="KEGG" id="hae:halTADL_2171"/>
<sequence>MDCDNETHPTDSPPDETILHLLEEHKALPTDRIAAEIEESIATIRDRLKMMAEVGLIERRETANGDVWLIW</sequence>
<gene>
    <name evidence="2" type="ORF">SAMN05444271_108132</name>
</gene>
<dbReference type="GeneID" id="35002945"/>
<dbReference type="InterPro" id="IPR036388">
    <property type="entry name" value="WH-like_DNA-bd_sf"/>
</dbReference>
<protein>
    <submittedName>
        <fullName evidence="2">Ribonuclease R winged-helix domain-containing protein</fullName>
    </submittedName>
</protein>
<reference evidence="2 3" key="1">
    <citation type="submission" date="2016-10" db="EMBL/GenBank/DDBJ databases">
        <authorList>
            <person name="de Groot N.N."/>
        </authorList>
    </citation>
    <scope>NUCLEOTIDE SEQUENCE [LARGE SCALE GENOMIC DNA]</scope>
    <source>
        <strain evidence="2 3">DSM 22187</strain>
    </source>
</reference>
<keyword evidence="3" id="KW-1185">Reference proteome</keyword>
<dbReference type="Pfam" id="PF08461">
    <property type="entry name" value="WHD_RNase_R"/>
    <property type="match status" value="1"/>
</dbReference>
<dbReference type="SUPFAM" id="SSF46785">
    <property type="entry name" value="Winged helix' DNA-binding domain"/>
    <property type="match status" value="1"/>
</dbReference>
<dbReference type="Gene3D" id="1.10.10.10">
    <property type="entry name" value="Winged helix-like DNA-binding domain superfamily/Winged helix DNA-binding domain"/>
    <property type="match status" value="1"/>
</dbReference>
<dbReference type="InterPro" id="IPR013668">
    <property type="entry name" value="RNase_R_HTH_12"/>
</dbReference>